<reference evidence="9" key="1">
    <citation type="submission" date="2022-10" db="EMBL/GenBank/DDBJ databases">
        <title>Novel sulphate-reducing endosymbionts in the free-living metamonad Anaeramoeba.</title>
        <authorList>
            <person name="Jerlstrom-Hultqvist J."/>
            <person name="Cepicka I."/>
            <person name="Gallot-Lavallee L."/>
            <person name="Salas-Leiva D."/>
            <person name="Curtis B.A."/>
            <person name="Zahonova K."/>
            <person name="Pipaliya S."/>
            <person name="Dacks J."/>
            <person name="Roger A.J."/>
        </authorList>
    </citation>
    <scope>NUCLEOTIDE SEQUENCE</scope>
    <source>
        <strain evidence="9">BMAN</strain>
    </source>
</reference>
<keyword evidence="2 5" id="KW-0808">Transferase</keyword>
<accession>A0A9Q0LCQ2</accession>
<dbReference type="OMA" id="NDEEMSM"/>
<evidence type="ECO:0000256" key="1">
    <source>
        <dbReference type="ARBA" id="ARBA00022676"/>
    </source>
</evidence>
<dbReference type="Proteomes" id="UP001149090">
    <property type="component" value="Unassembled WGS sequence"/>
</dbReference>
<dbReference type="PANTHER" id="PTHR21328">
    <property type="entry name" value="POLY ADP-RIBOSE POLYMERASE FAMILY, MEMBER PARP"/>
    <property type="match status" value="1"/>
</dbReference>
<dbReference type="Gene3D" id="3.90.228.10">
    <property type="match status" value="1"/>
</dbReference>
<keyword evidence="10" id="KW-1185">Reference proteome</keyword>
<comment type="caution">
    <text evidence="9">The sequence shown here is derived from an EMBL/GenBank/DDBJ whole genome shotgun (WGS) entry which is preliminary data.</text>
</comment>
<keyword evidence="1 5" id="KW-0328">Glycosyltransferase</keyword>
<dbReference type="InterPro" id="IPR009060">
    <property type="entry name" value="UBA-like_sf"/>
</dbReference>
<protein>
    <recommendedName>
        <fullName evidence="5">Poly [ADP-ribose] polymerase</fullName>
        <shortName evidence="5">PARP</shortName>
        <ecNumber evidence="5">2.4.2.-</ecNumber>
    </recommendedName>
</protein>
<dbReference type="EMBL" id="JAPDFW010000095">
    <property type="protein sequence ID" value="KAJ5070462.1"/>
    <property type="molecule type" value="Genomic_DNA"/>
</dbReference>
<keyword evidence="3" id="KW-0548">Nucleotidyltransferase</keyword>
<proteinExistence type="predicted"/>
<evidence type="ECO:0000256" key="6">
    <source>
        <dbReference type="SAM" id="MobiDB-lite"/>
    </source>
</evidence>
<dbReference type="OrthoDB" id="109543at2759"/>
<dbReference type="InterPro" id="IPR051838">
    <property type="entry name" value="ARTD_PARP"/>
</dbReference>
<dbReference type="AlphaFoldDB" id="A0A9Q0LCQ2"/>
<feature type="region of interest" description="Disordered" evidence="6">
    <location>
        <begin position="104"/>
        <end position="148"/>
    </location>
</feature>
<feature type="domain" description="PARP catalytic" evidence="8">
    <location>
        <begin position="514"/>
        <end position="722"/>
    </location>
</feature>
<evidence type="ECO:0000259" key="7">
    <source>
        <dbReference type="PROSITE" id="PS50030"/>
    </source>
</evidence>
<feature type="domain" description="UBA" evidence="7">
    <location>
        <begin position="308"/>
        <end position="348"/>
    </location>
</feature>
<dbReference type="PROSITE" id="PS51059">
    <property type="entry name" value="PARP_CATALYTIC"/>
    <property type="match status" value="1"/>
</dbReference>
<evidence type="ECO:0000256" key="3">
    <source>
        <dbReference type="ARBA" id="ARBA00022695"/>
    </source>
</evidence>
<dbReference type="InterPro" id="IPR015940">
    <property type="entry name" value="UBA"/>
</dbReference>
<dbReference type="SUPFAM" id="SSF46934">
    <property type="entry name" value="UBA-like"/>
    <property type="match status" value="1"/>
</dbReference>
<dbReference type="GO" id="GO:0016779">
    <property type="term" value="F:nucleotidyltransferase activity"/>
    <property type="evidence" value="ECO:0007669"/>
    <property type="project" value="UniProtKB-KW"/>
</dbReference>
<dbReference type="InterPro" id="IPR012317">
    <property type="entry name" value="Poly(ADP-ribose)pol_cat_dom"/>
</dbReference>
<dbReference type="SMART" id="SM00165">
    <property type="entry name" value="UBA"/>
    <property type="match status" value="1"/>
</dbReference>
<organism evidence="9 10">
    <name type="scientific">Anaeramoeba ignava</name>
    <name type="common">Anaerobic marine amoeba</name>
    <dbReference type="NCBI Taxonomy" id="1746090"/>
    <lineage>
        <taxon>Eukaryota</taxon>
        <taxon>Metamonada</taxon>
        <taxon>Anaeramoebidae</taxon>
        <taxon>Anaeramoeba</taxon>
    </lineage>
</organism>
<evidence type="ECO:0000256" key="5">
    <source>
        <dbReference type="RuleBase" id="RU362114"/>
    </source>
</evidence>
<dbReference type="EC" id="2.4.2.-" evidence="5"/>
<dbReference type="Pfam" id="PF00644">
    <property type="entry name" value="PARP"/>
    <property type="match status" value="1"/>
</dbReference>
<dbReference type="PROSITE" id="PS50030">
    <property type="entry name" value="UBA"/>
    <property type="match status" value="1"/>
</dbReference>
<sequence length="722" mass="82260">MSDFDTQIKESKKLCDQYGIKTIWEELESCFYYSIRIKDQIQKLFSFISIDSEKDGIMLVTQSNNPEIKSVVDEVNKKKRKRLIDVTNDLIEILKKKFNIKEVEKKPEKKESSDEDDEDDDDDDEDDDDDDEIVDSDDSTSDDMQSHLSMGLGLDNSKYMDLLKQDLKEATDYIGNEKIDYYAPLNSLKIQTDVSFLSSLYADALGIDPSLPITLVIDFSKDYTTSVTPPLFEIWQIKGKSFGLQFQLKEIIIAYLKKHWKHYGNIAKGIADEPNNQNIHLETTTQEKKKSGIMGHFFSKNKKKEKIDIDMKKVQSLVEMGFSEEAVVGVLIMTKNDASKASSLLIEGGHEDFIKIAHEYGFKSAQVKSKNSNKKFKRNFAVEVDIDTFIPSTNLIIDLFDYMNQRVKNCTNYCIICGKKLGSEGLKPVCCEDPACIFRHQQMGLGANVSSEIEQQPDLVDLLITMAVTACYSSRNDLIFDPFPTDFLDPTTKAKKFDELKKVLDSFPSVDEMSKFGRDERKLRGYLESLHPESYRLLRWLITTNRAHLIKLEESQQITEFNTKNQFLLLSGPPQKESAFQELKKNNPSVYAFHGSPVENWHCILRTGLKNMSNTKRMMHAAAYGAGIYLAAEPSTSTYYGRSGTGWKKSRFSNSSFQCMALCEIVKTSEVKNPNPFYVIPNEDLVMTRCFFVNFGSVSSVNTTKLKEVVPTMFSSVSKTKK</sequence>
<evidence type="ECO:0000313" key="9">
    <source>
        <dbReference type="EMBL" id="KAJ5070462.1"/>
    </source>
</evidence>
<keyword evidence="4 5" id="KW-0520">NAD</keyword>
<gene>
    <name evidence="9" type="ORF">M0811_10934</name>
</gene>
<dbReference type="Pfam" id="PF18084">
    <property type="entry name" value="ARTD15_N"/>
    <property type="match status" value="1"/>
</dbReference>
<evidence type="ECO:0000259" key="8">
    <source>
        <dbReference type="PROSITE" id="PS51059"/>
    </source>
</evidence>
<dbReference type="GO" id="GO:0003950">
    <property type="term" value="F:NAD+ poly-ADP-ribosyltransferase activity"/>
    <property type="evidence" value="ECO:0007669"/>
    <property type="project" value="UniProtKB-UniRule"/>
</dbReference>
<dbReference type="InterPro" id="IPR041400">
    <property type="entry name" value="PARP16_N"/>
</dbReference>
<dbReference type="Gene3D" id="1.10.8.10">
    <property type="entry name" value="DNA helicase RuvA subunit, C-terminal domain"/>
    <property type="match status" value="1"/>
</dbReference>
<feature type="compositionally biased region" description="Acidic residues" evidence="6">
    <location>
        <begin position="113"/>
        <end position="141"/>
    </location>
</feature>
<evidence type="ECO:0000313" key="10">
    <source>
        <dbReference type="Proteomes" id="UP001149090"/>
    </source>
</evidence>
<dbReference type="SUPFAM" id="SSF56399">
    <property type="entry name" value="ADP-ribosylation"/>
    <property type="match status" value="1"/>
</dbReference>
<name>A0A9Q0LCQ2_ANAIG</name>
<evidence type="ECO:0000256" key="2">
    <source>
        <dbReference type="ARBA" id="ARBA00022679"/>
    </source>
</evidence>
<evidence type="ECO:0000256" key="4">
    <source>
        <dbReference type="ARBA" id="ARBA00023027"/>
    </source>
</evidence>